<dbReference type="Pfam" id="PF20434">
    <property type="entry name" value="BD-FAE"/>
    <property type="match status" value="1"/>
</dbReference>
<sequence length="314" mass="33610">MRQMASVMMALWMAGLAACSPVGTLNALTPGDTYVAQRGIRYGTSDREQLDVYVPKGMATALPTFTGTKTSGNGAPAQGALAADAGPVPIIVFVYGGSWQSGSRTDYRFVGEALASAGFVVVIPDYRVYPETIFPGFVDDAAAAVAWARDHAGAYGADPRRLFLMGHSAGAQIIGLLATDDRYLRAQGLNKSMLAGVVGLAGPYDFLPLRDDTLKRIFPLARREESQPIHYIDGTEPPMFLGVGNADKTVDPGNTTRFAARLMEAGDRVTVRYYPRVNHALTVGVVGAPLRFIAPVRRDVVAFIRQTSAALPIR</sequence>
<evidence type="ECO:0000313" key="4">
    <source>
        <dbReference type="EMBL" id="KKB64830.1"/>
    </source>
</evidence>
<dbReference type="PATRIC" id="fig|28092.6.peg.474"/>
<dbReference type="InterPro" id="IPR050300">
    <property type="entry name" value="GDXG_lipolytic_enzyme"/>
</dbReference>
<reference evidence="4 5" key="1">
    <citation type="submission" date="2015-03" db="EMBL/GenBank/DDBJ databases">
        <title>Draft Genome Sequence of Burkholderia andropogonis type strain ICMP2807, isolated from Sorghum bicolor.</title>
        <authorList>
            <person name="Lopes-Santos L."/>
            <person name="Castro D.B."/>
            <person name="Ottoboni L.M."/>
            <person name="Park D."/>
            <person name="Weirc B.S."/>
            <person name="Destefano S.A."/>
        </authorList>
    </citation>
    <scope>NUCLEOTIDE SEQUENCE [LARGE SCALE GENOMIC DNA]</scope>
    <source>
        <strain evidence="4 5">ICMP2807</strain>
    </source>
</reference>
<feature type="domain" description="BD-FAE-like" evidence="3">
    <location>
        <begin position="85"/>
        <end position="262"/>
    </location>
</feature>
<proteinExistence type="predicted"/>
<evidence type="ECO:0000313" key="5">
    <source>
        <dbReference type="Proteomes" id="UP000033618"/>
    </source>
</evidence>
<dbReference type="PROSITE" id="PS51257">
    <property type="entry name" value="PROKAR_LIPOPROTEIN"/>
    <property type="match status" value="1"/>
</dbReference>
<keyword evidence="2" id="KW-0732">Signal</keyword>
<accession>A0A0F5K4G5</accession>
<dbReference type="PANTHER" id="PTHR48081:SF9">
    <property type="entry name" value="CARBOXYLESTERASE"/>
    <property type="match status" value="1"/>
</dbReference>
<keyword evidence="1" id="KW-0378">Hydrolase</keyword>
<dbReference type="GO" id="GO:0016787">
    <property type="term" value="F:hydrolase activity"/>
    <property type="evidence" value="ECO:0007669"/>
    <property type="project" value="UniProtKB-KW"/>
</dbReference>
<dbReference type="EMBL" id="LAQU01000002">
    <property type="protein sequence ID" value="KKB64830.1"/>
    <property type="molecule type" value="Genomic_DNA"/>
</dbReference>
<protein>
    <submittedName>
        <fullName evidence="4">Carboxylesterase</fullName>
    </submittedName>
</protein>
<name>A0A0F5K4G5_9BURK</name>
<evidence type="ECO:0000256" key="2">
    <source>
        <dbReference type="SAM" id="SignalP"/>
    </source>
</evidence>
<feature type="signal peptide" evidence="2">
    <location>
        <begin position="1"/>
        <end position="19"/>
    </location>
</feature>
<gene>
    <name evidence="4" type="ORF">WM40_02035</name>
</gene>
<dbReference type="STRING" id="28092.WM40_02035"/>
<dbReference type="Gene3D" id="3.40.50.1820">
    <property type="entry name" value="alpha/beta hydrolase"/>
    <property type="match status" value="1"/>
</dbReference>
<organism evidence="4 5">
    <name type="scientific">Robbsia andropogonis</name>
    <dbReference type="NCBI Taxonomy" id="28092"/>
    <lineage>
        <taxon>Bacteria</taxon>
        <taxon>Pseudomonadati</taxon>
        <taxon>Pseudomonadota</taxon>
        <taxon>Betaproteobacteria</taxon>
        <taxon>Burkholderiales</taxon>
        <taxon>Burkholderiaceae</taxon>
        <taxon>Robbsia</taxon>
    </lineage>
</organism>
<feature type="chain" id="PRO_5002490436" evidence="2">
    <location>
        <begin position="20"/>
        <end position="314"/>
    </location>
</feature>
<dbReference type="PANTHER" id="PTHR48081">
    <property type="entry name" value="AB HYDROLASE SUPERFAMILY PROTEIN C4A8.06C"/>
    <property type="match status" value="1"/>
</dbReference>
<keyword evidence="5" id="KW-1185">Reference proteome</keyword>
<dbReference type="AlphaFoldDB" id="A0A0F5K4G5"/>
<dbReference type="InterPro" id="IPR049492">
    <property type="entry name" value="BD-FAE-like_dom"/>
</dbReference>
<dbReference type="SUPFAM" id="SSF53474">
    <property type="entry name" value="alpha/beta-Hydrolases"/>
    <property type="match status" value="1"/>
</dbReference>
<comment type="caution">
    <text evidence="4">The sequence shown here is derived from an EMBL/GenBank/DDBJ whole genome shotgun (WGS) entry which is preliminary data.</text>
</comment>
<evidence type="ECO:0000259" key="3">
    <source>
        <dbReference type="Pfam" id="PF20434"/>
    </source>
</evidence>
<dbReference type="OrthoDB" id="9771666at2"/>
<evidence type="ECO:0000256" key="1">
    <source>
        <dbReference type="ARBA" id="ARBA00022801"/>
    </source>
</evidence>
<dbReference type="InterPro" id="IPR029058">
    <property type="entry name" value="AB_hydrolase_fold"/>
</dbReference>
<dbReference type="Proteomes" id="UP000033618">
    <property type="component" value="Unassembled WGS sequence"/>
</dbReference>